<protein>
    <submittedName>
        <fullName evidence="1">Uncharacterized protein</fullName>
    </submittedName>
</protein>
<gene>
    <name evidence="1" type="ORF">TCAP_06417</name>
</gene>
<name>A0A2K3Q7Z0_9HYPO</name>
<keyword evidence="2" id="KW-1185">Reference proteome</keyword>
<comment type="caution">
    <text evidence="1">The sequence shown here is derived from an EMBL/GenBank/DDBJ whole genome shotgun (WGS) entry which is preliminary data.</text>
</comment>
<dbReference type="Proteomes" id="UP000236621">
    <property type="component" value="Unassembled WGS sequence"/>
</dbReference>
<accession>A0A2K3Q7Z0</accession>
<dbReference type="AlphaFoldDB" id="A0A2K3Q7Z0"/>
<dbReference type="EMBL" id="NRSZ01001064">
    <property type="protein sequence ID" value="PNY23647.1"/>
    <property type="molecule type" value="Genomic_DNA"/>
</dbReference>
<proteinExistence type="predicted"/>
<reference evidence="1 2" key="1">
    <citation type="submission" date="2017-08" db="EMBL/GenBank/DDBJ databases">
        <title>Harnessing the power of phylogenomics to disentangle the directionality and signatures of interkingdom host jumping in the parasitic fungal genus Tolypocladium.</title>
        <authorList>
            <person name="Quandt C.A."/>
            <person name="Patterson W."/>
            <person name="Spatafora J.W."/>
        </authorList>
    </citation>
    <scope>NUCLEOTIDE SEQUENCE [LARGE SCALE GENOMIC DNA]</scope>
    <source>
        <strain evidence="1 2">CBS 113982</strain>
    </source>
</reference>
<organism evidence="1 2">
    <name type="scientific">Tolypocladium capitatum</name>
    <dbReference type="NCBI Taxonomy" id="45235"/>
    <lineage>
        <taxon>Eukaryota</taxon>
        <taxon>Fungi</taxon>
        <taxon>Dikarya</taxon>
        <taxon>Ascomycota</taxon>
        <taxon>Pezizomycotina</taxon>
        <taxon>Sordariomycetes</taxon>
        <taxon>Hypocreomycetidae</taxon>
        <taxon>Hypocreales</taxon>
        <taxon>Ophiocordycipitaceae</taxon>
        <taxon>Tolypocladium</taxon>
    </lineage>
</organism>
<sequence length="294" mass="30489">MQMELEKTPLPKPIYECTHRRPFALAFFFLVTKRTHALRPGRRDGAFVILAKRLLPVRVVPDDERARRVGAQPSPPLDGQLGGKLEAAGALDGLDGDLEVGDGLLVGYGGVGEDEGANGDAATGLAVLGEDDLVEVRGDGDGGWAADHLVLDVPLVVDGVLSGEVERPGDDADRRVLHGEAAAKVLKVRPVIAVEALADLGAHVGEVKGLIHGFLGPFGVGGGDLVAAVVAAAEVVLELAAELGGHGVVLDEGAVLAVAVADGERGGRDVLDDPLRVARAPVVARYQRRAARDV</sequence>
<evidence type="ECO:0000313" key="2">
    <source>
        <dbReference type="Proteomes" id="UP000236621"/>
    </source>
</evidence>
<evidence type="ECO:0000313" key="1">
    <source>
        <dbReference type="EMBL" id="PNY23647.1"/>
    </source>
</evidence>